<sequence>MIDKPDLDDWHRNNPDAEANVQASDTLPADAQRDIDTILDRYRQGKATPDTRHLRISKTVRIPPLYSEMLRVLAYTETRAQGRKISESDLVVEALEDYFRKRGVLPSTGAQRAH</sequence>
<dbReference type="AlphaFoldDB" id="A0A1I3GC50"/>
<accession>A0A1I3GC50</accession>
<evidence type="ECO:0000256" key="1">
    <source>
        <dbReference type="SAM" id="MobiDB-lite"/>
    </source>
</evidence>
<dbReference type="EMBL" id="FOPY01000029">
    <property type="protein sequence ID" value="SFI20997.1"/>
    <property type="molecule type" value="Genomic_DNA"/>
</dbReference>
<keyword evidence="3" id="KW-1185">Reference proteome</keyword>
<feature type="compositionally biased region" description="Basic and acidic residues" evidence="1">
    <location>
        <begin position="1"/>
        <end position="15"/>
    </location>
</feature>
<protein>
    <submittedName>
        <fullName evidence="2">Uncharacterized protein</fullName>
    </submittedName>
</protein>
<evidence type="ECO:0000313" key="3">
    <source>
        <dbReference type="Proteomes" id="UP000199040"/>
    </source>
</evidence>
<reference evidence="2 3" key="1">
    <citation type="submission" date="2016-10" db="EMBL/GenBank/DDBJ databases">
        <authorList>
            <person name="de Groot N.N."/>
        </authorList>
    </citation>
    <scope>NUCLEOTIDE SEQUENCE [LARGE SCALE GENOMIC DNA]</scope>
    <source>
        <strain evidence="2 3">CGMCC 1.6848</strain>
    </source>
</reference>
<feature type="region of interest" description="Disordered" evidence="1">
    <location>
        <begin position="1"/>
        <end position="30"/>
    </location>
</feature>
<gene>
    <name evidence="2" type="ORF">SAMN04487959_12926</name>
</gene>
<evidence type="ECO:0000313" key="2">
    <source>
        <dbReference type="EMBL" id="SFI20997.1"/>
    </source>
</evidence>
<name>A0A1I3GC50_9GAMM</name>
<dbReference type="Proteomes" id="UP000199040">
    <property type="component" value="Unassembled WGS sequence"/>
</dbReference>
<dbReference type="RefSeq" id="WP_092850535.1">
    <property type="nucleotide sequence ID" value="NZ_FOPY01000029.1"/>
</dbReference>
<proteinExistence type="predicted"/>
<dbReference type="STRING" id="442341.SAMN04487959_12926"/>
<organism evidence="2 3">
    <name type="scientific">Modicisalibacter xianhensis</name>
    <dbReference type="NCBI Taxonomy" id="442341"/>
    <lineage>
        <taxon>Bacteria</taxon>
        <taxon>Pseudomonadati</taxon>
        <taxon>Pseudomonadota</taxon>
        <taxon>Gammaproteobacteria</taxon>
        <taxon>Oceanospirillales</taxon>
        <taxon>Halomonadaceae</taxon>
        <taxon>Modicisalibacter</taxon>
    </lineage>
</organism>